<comment type="caution">
    <text evidence="5">The sequence shown here is derived from an EMBL/GenBank/DDBJ whole genome shotgun (WGS) entry which is preliminary data.</text>
</comment>
<evidence type="ECO:0000313" key="5">
    <source>
        <dbReference type="EMBL" id="NEZ46248.1"/>
    </source>
</evidence>
<evidence type="ECO:0000313" key="6">
    <source>
        <dbReference type="Proteomes" id="UP000473885"/>
    </source>
</evidence>
<dbReference type="SUPFAM" id="SSF100950">
    <property type="entry name" value="NagB/RpiA/CoA transferase-like"/>
    <property type="match status" value="2"/>
</dbReference>
<accession>A0A6M0RAK1</accession>
<dbReference type="EMBL" id="SXDP01000002">
    <property type="protein sequence ID" value="NEZ46248.1"/>
    <property type="molecule type" value="Genomic_DNA"/>
</dbReference>
<dbReference type="InterPro" id="IPR014388">
    <property type="entry name" value="3-oxoacid_CoA-transferase"/>
</dbReference>
<sequence>MTVKFITSKEAAEIIKDGSTIAVGGFIGTGVAEEIHESIGQYFKETGHPRNLTLIYAAGIGDGKDRGLNHYAQKGLLKRVIGGHWGLAPMLQPQVAANEIEAYNFPQGVLSQMFRDIASHKPFHISRVGLGTFVDPDFQGGKLNKITIEDLVEKKNFDGKDYLVYKLVKPDFAILRGTYADENGNISFEDEPLTLESTSIAIATHNAGGKVIVQVKNKVSKGSLDPKSIKIPGLLVDYVVEVSDESKHMQTFATQFNSEFVKANVIKESESENIPLNQRKIIARRCALFLNDTDRIVNYGIGMPETISLVLKEEGINEKFTPTVEPGSFGGVPQGGLDFGCSVAPESVIDQCYMFDFYDGGGIDIAFLGLAECDKQGNINVSKFGPKIAGAGGFINITQNTNRVIFCGTFTAGGLKISVEDGKLNIVQEGKSKKFVEAVEQITFSGKTAISNEQTVYYVTERAVFKLTAEGVTLIEYAKGMDIEKDILAHMSFKPHISEDLCEMDARIFKEEKMGLN</sequence>
<keyword evidence="2 3" id="KW-0808">Transferase</keyword>
<dbReference type="PANTHER" id="PTHR43293:SF1">
    <property type="entry name" value="ACETATE COA-TRANSFERASE YDIF"/>
    <property type="match status" value="1"/>
</dbReference>
<proteinExistence type="inferred from homology"/>
<evidence type="ECO:0000256" key="1">
    <source>
        <dbReference type="ARBA" id="ARBA00007154"/>
    </source>
</evidence>
<dbReference type="InterPro" id="IPR004165">
    <property type="entry name" value="CoA_trans_fam_I"/>
</dbReference>
<gene>
    <name evidence="5" type="ORF">FDF74_03355</name>
</gene>
<protein>
    <submittedName>
        <fullName evidence="5">Acyl CoA:acetate/3-ketoacid CoA transferase</fullName>
    </submittedName>
</protein>
<organism evidence="5 6">
    <name type="scientific">Clostridium niameyense</name>
    <dbReference type="NCBI Taxonomy" id="1622073"/>
    <lineage>
        <taxon>Bacteria</taxon>
        <taxon>Bacillati</taxon>
        <taxon>Bacillota</taxon>
        <taxon>Clostridia</taxon>
        <taxon>Eubacteriales</taxon>
        <taxon>Clostridiaceae</taxon>
        <taxon>Clostridium</taxon>
    </lineage>
</organism>
<dbReference type="PANTHER" id="PTHR43293">
    <property type="entry name" value="ACETATE COA-TRANSFERASE YDIF"/>
    <property type="match status" value="1"/>
</dbReference>
<name>A0A6M0RAK1_9CLOT</name>
<dbReference type="GO" id="GO:0008410">
    <property type="term" value="F:CoA-transferase activity"/>
    <property type="evidence" value="ECO:0007669"/>
    <property type="project" value="InterPro"/>
</dbReference>
<evidence type="ECO:0000256" key="4">
    <source>
        <dbReference type="PIRSR" id="PIRSR000858-1"/>
    </source>
</evidence>
<dbReference type="InterPro" id="IPR037171">
    <property type="entry name" value="NagB/RpiA_transferase-like"/>
</dbReference>
<dbReference type="PIRSF" id="PIRSF000858">
    <property type="entry name" value="SCOT-t"/>
    <property type="match status" value="1"/>
</dbReference>
<dbReference type="GO" id="GO:0046952">
    <property type="term" value="P:ketone body catabolic process"/>
    <property type="evidence" value="ECO:0007669"/>
    <property type="project" value="InterPro"/>
</dbReference>
<dbReference type="SMART" id="SM00882">
    <property type="entry name" value="CoA_trans"/>
    <property type="match status" value="1"/>
</dbReference>
<dbReference type="AlphaFoldDB" id="A0A6M0RAK1"/>
<comment type="similarity">
    <text evidence="1 3">Belongs to the 3-oxoacid CoA-transferase family.</text>
</comment>
<dbReference type="RefSeq" id="WP_163248542.1">
    <property type="nucleotide sequence ID" value="NZ_SXDP01000002.1"/>
</dbReference>
<dbReference type="Proteomes" id="UP000473885">
    <property type="component" value="Unassembled WGS sequence"/>
</dbReference>
<dbReference type="Pfam" id="PF01144">
    <property type="entry name" value="CoA_trans"/>
    <property type="match status" value="1"/>
</dbReference>
<feature type="active site" description="5-glutamyl coenzyme A thioester intermediate" evidence="4">
    <location>
        <position position="325"/>
    </location>
</feature>
<evidence type="ECO:0000256" key="2">
    <source>
        <dbReference type="ARBA" id="ARBA00022679"/>
    </source>
</evidence>
<keyword evidence="6" id="KW-1185">Reference proteome</keyword>
<evidence type="ECO:0000256" key="3">
    <source>
        <dbReference type="PIRNR" id="PIRNR000858"/>
    </source>
</evidence>
<reference evidence="5 6" key="1">
    <citation type="submission" date="2019-04" db="EMBL/GenBank/DDBJ databases">
        <title>Genome sequencing of Clostridium botulinum Groups I-IV and Clostridium butyricum.</title>
        <authorList>
            <person name="Brunt J."/>
            <person name="Van Vliet A.H.M."/>
            <person name="Stringer S.C."/>
            <person name="Carter A.T."/>
            <person name="Peck M.W."/>
        </authorList>
    </citation>
    <scope>NUCLEOTIDE SEQUENCE [LARGE SCALE GENOMIC DNA]</scope>
    <source>
        <strain evidence="5 6">IFR 18/094</strain>
    </source>
</reference>
<dbReference type="Gene3D" id="3.40.1080.10">
    <property type="entry name" value="Glutaconate Coenzyme A-transferase"/>
    <property type="match status" value="2"/>
</dbReference>